<dbReference type="NCBIfam" id="TIGR03593">
    <property type="entry name" value="yidC_nterm"/>
    <property type="match status" value="1"/>
</dbReference>
<evidence type="ECO:0000256" key="11">
    <source>
        <dbReference type="ARBA" id="ARBA00033245"/>
    </source>
</evidence>
<protein>
    <recommendedName>
        <fullName evidence="3 13">Membrane protein insertase YidC</fullName>
    </recommendedName>
    <alternativeName>
        <fullName evidence="12 13">Foldase YidC</fullName>
    </alternativeName>
    <alternativeName>
        <fullName evidence="11 13">Membrane integrase YidC</fullName>
    </alternativeName>
    <alternativeName>
        <fullName evidence="13">Membrane protein YidC</fullName>
    </alternativeName>
</protein>
<dbReference type="InterPro" id="IPR019998">
    <property type="entry name" value="Membr_insert_YidC"/>
</dbReference>
<dbReference type="InterPro" id="IPR028055">
    <property type="entry name" value="YidC/Oxa/ALB_C"/>
</dbReference>
<dbReference type="GO" id="GO:0051205">
    <property type="term" value="P:protein insertion into membrane"/>
    <property type="evidence" value="ECO:0007669"/>
    <property type="project" value="TreeGrafter"/>
</dbReference>
<dbReference type="Pfam" id="PF14849">
    <property type="entry name" value="YidC_periplas"/>
    <property type="match status" value="1"/>
</dbReference>
<feature type="transmembrane region" description="Helical" evidence="13">
    <location>
        <begin position="436"/>
        <end position="457"/>
    </location>
</feature>
<proteinExistence type="inferred from homology"/>
<evidence type="ECO:0000256" key="8">
    <source>
        <dbReference type="ARBA" id="ARBA00022989"/>
    </source>
</evidence>
<evidence type="ECO:0000256" key="13">
    <source>
        <dbReference type="HAMAP-Rule" id="MF_01810"/>
    </source>
</evidence>
<evidence type="ECO:0000259" key="14">
    <source>
        <dbReference type="Pfam" id="PF02096"/>
    </source>
</evidence>
<dbReference type="PRINTS" id="PR01900">
    <property type="entry name" value="YIDCPROTEIN"/>
</dbReference>
<dbReference type="InterPro" id="IPR038221">
    <property type="entry name" value="YidC_periplasmic_sf"/>
</dbReference>
<dbReference type="AlphaFoldDB" id="A0AAN2BM92"/>
<name>A0AAN2BM92_9GAMM</name>
<keyword evidence="7 13" id="KW-0653">Protein transport</keyword>
<dbReference type="PANTHER" id="PTHR12428">
    <property type="entry name" value="OXA1"/>
    <property type="match status" value="1"/>
</dbReference>
<evidence type="ECO:0000256" key="4">
    <source>
        <dbReference type="ARBA" id="ARBA00022448"/>
    </source>
</evidence>
<keyword evidence="8 13" id="KW-1133">Transmembrane helix</keyword>
<dbReference type="NCBIfam" id="NF002352">
    <property type="entry name" value="PRK01318.1-3"/>
    <property type="match status" value="1"/>
</dbReference>
<feature type="transmembrane region" description="Helical" evidence="13">
    <location>
        <begin position="371"/>
        <end position="392"/>
    </location>
</feature>
<feature type="domain" description="Membrane insertase YidC/Oxa/ALB C-terminal" evidence="14">
    <location>
        <begin position="371"/>
        <end position="548"/>
    </location>
</feature>
<evidence type="ECO:0000256" key="3">
    <source>
        <dbReference type="ARBA" id="ARBA00015325"/>
    </source>
</evidence>
<dbReference type="Proteomes" id="UP001320119">
    <property type="component" value="Chromosome"/>
</dbReference>
<dbReference type="EMBL" id="AP023086">
    <property type="protein sequence ID" value="BCD99933.1"/>
    <property type="molecule type" value="Genomic_DNA"/>
</dbReference>
<dbReference type="GO" id="GO:0015031">
    <property type="term" value="P:protein transport"/>
    <property type="evidence" value="ECO:0007669"/>
    <property type="project" value="UniProtKB-KW"/>
</dbReference>
<evidence type="ECO:0000259" key="15">
    <source>
        <dbReference type="Pfam" id="PF14849"/>
    </source>
</evidence>
<keyword evidence="10 13" id="KW-0143">Chaperone</keyword>
<evidence type="ECO:0000256" key="12">
    <source>
        <dbReference type="ARBA" id="ARBA00033342"/>
    </source>
</evidence>
<evidence type="ECO:0000256" key="1">
    <source>
        <dbReference type="ARBA" id="ARBA00004429"/>
    </source>
</evidence>
<gene>
    <name evidence="13" type="primary">yidC</name>
    <name evidence="16" type="ORF">MARGE09_P4135</name>
</gene>
<feature type="domain" description="Membrane insertase YidC N-terminal" evidence="15">
    <location>
        <begin position="82"/>
        <end position="359"/>
    </location>
</feature>
<evidence type="ECO:0000313" key="17">
    <source>
        <dbReference type="Proteomes" id="UP001320119"/>
    </source>
</evidence>
<dbReference type="InterPro" id="IPR001708">
    <property type="entry name" value="YidC/ALB3/OXA1/COX18"/>
</dbReference>
<evidence type="ECO:0000313" key="16">
    <source>
        <dbReference type="EMBL" id="BCD99933.1"/>
    </source>
</evidence>
<dbReference type="HAMAP" id="MF_01810">
    <property type="entry name" value="YidC_type1"/>
    <property type="match status" value="1"/>
</dbReference>
<accession>A0AAN2BM92</accession>
<dbReference type="GO" id="GO:0032977">
    <property type="term" value="F:membrane insertase activity"/>
    <property type="evidence" value="ECO:0007669"/>
    <property type="project" value="InterPro"/>
</dbReference>
<dbReference type="GO" id="GO:0005886">
    <property type="term" value="C:plasma membrane"/>
    <property type="evidence" value="ECO:0007669"/>
    <property type="project" value="UniProtKB-SubCell"/>
</dbReference>
<keyword evidence="9 13" id="KW-0472">Membrane</keyword>
<evidence type="ECO:0000256" key="6">
    <source>
        <dbReference type="ARBA" id="ARBA00022692"/>
    </source>
</evidence>
<dbReference type="KEGG" id="marq:MARGE09_P4135"/>
<comment type="function">
    <text evidence="13">Required for the insertion and/or proper folding and/or complex formation of integral membrane proteins into the membrane. Involved in integration of membrane proteins that insert both dependently and independently of the Sec translocase complex, as well as at least some lipoproteins. Aids folding of multispanning membrane proteins.</text>
</comment>
<keyword evidence="4 13" id="KW-0813">Transport</keyword>
<evidence type="ECO:0000256" key="7">
    <source>
        <dbReference type="ARBA" id="ARBA00022927"/>
    </source>
</evidence>
<dbReference type="Gene3D" id="2.70.98.90">
    <property type="match status" value="1"/>
</dbReference>
<keyword evidence="17" id="KW-1185">Reference proteome</keyword>
<comment type="subunit">
    <text evidence="13">Interacts with the Sec translocase complex via SecD. Specifically interacts with transmembrane segments of nascent integral membrane proteins during membrane integration.</text>
</comment>
<comment type="similarity">
    <text evidence="2 13">Belongs to the OXA1/ALB3/YidC family. Type 1 subfamily.</text>
</comment>
<evidence type="ECO:0000256" key="2">
    <source>
        <dbReference type="ARBA" id="ARBA00010527"/>
    </source>
</evidence>
<dbReference type="Pfam" id="PF02096">
    <property type="entry name" value="60KD_IMP"/>
    <property type="match status" value="1"/>
</dbReference>
<evidence type="ECO:0000256" key="9">
    <source>
        <dbReference type="ARBA" id="ARBA00023136"/>
    </source>
</evidence>
<feature type="transmembrane region" description="Helical" evidence="13">
    <location>
        <begin position="6"/>
        <end position="23"/>
    </location>
</feature>
<reference evidence="16 17" key="1">
    <citation type="journal article" date="2022" name="IScience">
        <title>An ultrasensitive nanofiber-based assay for enzymatic hydrolysis and deep-sea microbial degradation of cellulose.</title>
        <authorList>
            <person name="Tsudome M."/>
            <person name="Tachioka M."/>
            <person name="Miyazaki M."/>
            <person name="Uchimura K."/>
            <person name="Tsuda M."/>
            <person name="Takaki Y."/>
            <person name="Deguchi S."/>
        </authorList>
    </citation>
    <scope>NUCLEOTIDE SEQUENCE [LARGE SCALE GENOMIC DNA]</scope>
    <source>
        <strain evidence="16 17">GE09</strain>
    </source>
</reference>
<keyword evidence="6 13" id="KW-0812">Transmembrane</keyword>
<dbReference type="InterPro" id="IPR047196">
    <property type="entry name" value="YidC_ALB_C"/>
</dbReference>
<sequence>MKMDWLRTSIIGGILVVTFLLIIRWNEFQERKISALNLQPTSVSESVNAAEAQAEQVSEFDIQMPPTSTTAAPKVSAPEQLIQVNTDTLQIAINPVGGDIVKVGLLKFNDKLVTGDEKAEPFILLDQTVGTTYIARSGLAGTNGTDSKSSRPTFVSASSRYNMGDNETLNVDLNYQQGDVNITKRFSFVRGSYLVDLQYIINNQSAAPWQASLVGSIKRSSYNPVIAPGVGMSPFLGAATTTSETNYDKYSFDDIAEQPFKHTKQGGWIAMIQHYFMSAWIPDTTKQNTYTLRKAKNNDMYFFSFASEPTVVAPGQSETISAQFYAGPKDVSELEKIAPHLDLTVDYGFLWMIAKPLFAALDFIHGLVGNWGIAIIILTFLIKVLFFYPSAISYRSMAKMRKVQPKMQALKDTYGDDRQRMSQELMKLYKTEKVNPVAGCLPMLLQMPVFIALYWALMESVELRHASFLWLHDLSVKDPYFILPLVMGLTMWIQQSLNPTPPDPMQAKLMQWMPVFFTGLFMFFPAGLVVYWVVNNTLSIIQQYVITKQIENQK</sequence>
<comment type="subcellular location">
    <subcellularLocation>
        <location evidence="1">Cell inner membrane</location>
        <topology evidence="1">Multi-pass membrane protein</topology>
    </subcellularLocation>
    <subcellularLocation>
        <location evidence="13">Cell membrane</location>
        <topology evidence="13">Multi-pass membrane protein</topology>
    </subcellularLocation>
</comment>
<dbReference type="NCBIfam" id="TIGR03592">
    <property type="entry name" value="yidC_oxa1_cterm"/>
    <property type="match status" value="1"/>
</dbReference>
<dbReference type="InterPro" id="IPR028053">
    <property type="entry name" value="Membr_insert_YidC_N"/>
</dbReference>
<evidence type="ECO:0000256" key="5">
    <source>
        <dbReference type="ARBA" id="ARBA00022475"/>
    </source>
</evidence>
<organism evidence="16 17">
    <name type="scientific">Marinagarivorans cellulosilyticus</name>
    <dbReference type="NCBI Taxonomy" id="2721545"/>
    <lineage>
        <taxon>Bacteria</taxon>
        <taxon>Pseudomonadati</taxon>
        <taxon>Pseudomonadota</taxon>
        <taxon>Gammaproteobacteria</taxon>
        <taxon>Cellvibrionales</taxon>
        <taxon>Cellvibrionaceae</taxon>
        <taxon>Marinagarivorans</taxon>
    </lineage>
</organism>
<dbReference type="CDD" id="cd19961">
    <property type="entry name" value="EcYidC-like_peri"/>
    <property type="match status" value="1"/>
</dbReference>
<dbReference type="PANTHER" id="PTHR12428:SF65">
    <property type="entry name" value="CYTOCHROME C OXIDASE ASSEMBLY PROTEIN COX18, MITOCHONDRIAL"/>
    <property type="match status" value="1"/>
</dbReference>
<evidence type="ECO:0000256" key="10">
    <source>
        <dbReference type="ARBA" id="ARBA00023186"/>
    </source>
</evidence>
<dbReference type="PRINTS" id="PR00701">
    <property type="entry name" value="60KDINNERMP"/>
</dbReference>
<feature type="transmembrane region" description="Helical" evidence="13">
    <location>
        <begin position="515"/>
        <end position="534"/>
    </location>
</feature>
<dbReference type="CDD" id="cd20070">
    <property type="entry name" value="5TM_YidC_Alb3"/>
    <property type="match status" value="1"/>
</dbReference>
<keyword evidence="5 13" id="KW-1003">Cell membrane</keyword>